<evidence type="ECO:0000313" key="3">
    <source>
        <dbReference type="Proteomes" id="UP000650466"/>
    </source>
</evidence>
<dbReference type="EMBL" id="JACVVD010000007">
    <property type="protein sequence ID" value="MBD0382482.1"/>
    <property type="molecule type" value="Genomic_DNA"/>
</dbReference>
<proteinExistence type="predicted"/>
<feature type="transmembrane region" description="Helical" evidence="1">
    <location>
        <begin position="31"/>
        <end position="52"/>
    </location>
</feature>
<organism evidence="2 3">
    <name type="scientific">Paenibacillus sedimenti</name>
    <dbReference type="NCBI Taxonomy" id="2770274"/>
    <lineage>
        <taxon>Bacteria</taxon>
        <taxon>Bacillati</taxon>
        <taxon>Bacillota</taxon>
        <taxon>Bacilli</taxon>
        <taxon>Bacillales</taxon>
        <taxon>Paenibacillaceae</taxon>
        <taxon>Paenibacillus</taxon>
    </lineage>
</organism>
<comment type="caution">
    <text evidence="2">The sequence shown here is derived from an EMBL/GenBank/DDBJ whole genome shotgun (WGS) entry which is preliminary data.</text>
</comment>
<feature type="transmembrane region" description="Helical" evidence="1">
    <location>
        <begin position="194"/>
        <end position="211"/>
    </location>
</feature>
<keyword evidence="1" id="KW-1133">Transmembrane helix</keyword>
<keyword evidence="3" id="KW-1185">Reference proteome</keyword>
<reference evidence="2" key="1">
    <citation type="submission" date="2020-09" db="EMBL/GenBank/DDBJ databases">
        <title>Draft Genome Sequence of Paenibacillus sp. WST5.</title>
        <authorList>
            <person name="Bao Z."/>
        </authorList>
    </citation>
    <scope>NUCLEOTIDE SEQUENCE</scope>
    <source>
        <strain evidence="2">WST5</strain>
    </source>
</reference>
<keyword evidence="1" id="KW-0472">Membrane</keyword>
<gene>
    <name evidence="2" type="ORF">ICC18_20395</name>
</gene>
<feature type="transmembrane region" description="Helical" evidence="1">
    <location>
        <begin position="139"/>
        <end position="156"/>
    </location>
</feature>
<feature type="transmembrane region" description="Helical" evidence="1">
    <location>
        <begin position="162"/>
        <end position="182"/>
    </location>
</feature>
<dbReference type="Proteomes" id="UP000650466">
    <property type="component" value="Unassembled WGS sequence"/>
</dbReference>
<keyword evidence="1" id="KW-0812">Transmembrane</keyword>
<dbReference type="AlphaFoldDB" id="A0A926QLD8"/>
<evidence type="ECO:0000256" key="1">
    <source>
        <dbReference type="SAM" id="Phobius"/>
    </source>
</evidence>
<sequence length="214" mass="22562">MHFIGVLLRLPFHFFFPEQLAAFKDHQGLIAASYSTFAAGNVLMWPAILTLVKLINAKRPGWALWGGVFAIFGLFARTFHAGVDHLAFQLVRSQGLELAAKAVADSYGAFHIFSTLNLAILLGWIVLAIGAFRSGTFGFIRAIALGLMAALPLGVLKGTTSFSVAAAAGLCIALVPLGIQVLGSGPAPSLRAALIWGFLVAAGGSVFYYLGQQG</sequence>
<accession>A0A926QLD8</accession>
<name>A0A926QLD8_9BACL</name>
<evidence type="ECO:0000313" key="2">
    <source>
        <dbReference type="EMBL" id="MBD0382482.1"/>
    </source>
</evidence>
<protein>
    <submittedName>
        <fullName evidence="2">Uncharacterized protein</fullName>
    </submittedName>
</protein>
<feature type="transmembrane region" description="Helical" evidence="1">
    <location>
        <begin position="108"/>
        <end position="132"/>
    </location>
</feature>
<feature type="transmembrane region" description="Helical" evidence="1">
    <location>
        <begin position="64"/>
        <end position="88"/>
    </location>
</feature>